<reference evidence="3" key="1">
    <citation type="submission" date="2020-11" db="EMBL/GenBank/DDBJ databases">
        <title>Nocardioides cynanchi sp. nov., isolated from soil of rhizosphere of Cynanchum wilfordii.</title>
        <authorList>
            <person name="Lee J.-S."/>
            <person name="Suh M.K."/>
            <person name="Kim J.-S."/>
        </authorList>
    </citation>
    <scope>NUCLEOTIDE SEQUENCE</scope>
    <source>
        <strain evidence="3">KCTC 19276</strain>
    </source>
</reference>
<gene>
    <name evidence="3" type="ORF">ISU10_06890</name>
</gene>
<dbReference type="SMART" id="SM00028">
    <property type="entry name" value="TPR"/>
    <property type="match status" value="3"/>
</dbReference>
<dbReference type="InterPro" id="IPR001387">
    <property type="entry name" value="Cro/C1-type_HTH"/>
</dbReference>
<comment type="caution">
    <text evidence="3">The sequence shown here is derived from an EMBL/GenBank/DDBJ whole genome shotgun (WGS) entry which is preliminary data.</text>
</comment>
<dbReference type="PANTHER" id="PTHR46797:SF1">
    <property type="entry name" value="METHYLPHOSPHONATE SYNTHASE"/>
    <property type="match status" value="1"/>
</dbReference>
<dbReference type="GO" id="GO:0003677">
    <property type="term" value="F:DNA binding"/>
    <property type="evidence" value="ECO:0007669"/>
    <property type="project" value="UniProtKB-KW"/>
</dbReference>
<dbReference type="GO" id="GO:0003700">
    <property type="term" value="F:DNA-binding transcription factor activity"/>
    <property type="evidence" value="ECO:0007669"/>
    <property type="project" value="TreeGrafter"/>
</dbReference>
<keyword evidence="4" id="KW-1185">Reference proteome</keyword>
<protein>
    <submittedName>
        <fullName evidence="3">Helix-turn-helix transcriptional regulator</fullName>
    </submittedName>
</protein>
<dbReference type="InterPro" id="IPR010982">
    <property type="entry name" value="Lambda_DNA-bd_dom_sf"/>
</dbReference>
<feature type="domain" description="HTH cro/C1-type" evidence="2">
    <location>
        <begin position="9"/>
        <end position="63"/>
    </location>
</feature>
<evidence type="ECO:0000313" key="4">
    <source>
        <dbReference type="Proteomes" id="UP000660668"/>
    </source>
</evidence>
<dbReference type="GO" id="GO:0005829">
    <property type="term" value="C:cytosol"/>
    <property type="evidence" value="ECO:0007669"/>
    <property type="project" value="TreeGrafter"/>
</dbReference>
<dbReference type="InterPro" id="IPR019734">
    <property type="entry name" value="TPR_rpt"/>
</dbReference>
<dbReference type="SMART" id="SM00530">
    <property type="entry name" value="HTH_XRE"/>
    <property type="match status" value="1"/>
</dbReference>
<dbReference type="Proteomes" id="UP000660668">
    <property type="component" value="Unassembled WGS sequence"/>
</dbReference>
<dbReference type="PROSITE" id="PS50943">
    <property type="entry name" value="HTH_CROC1"/>
    <property type="match status" value="1"/>
</dbReference>
<organism evidence="3 4">
    <name type="scientific">Nocardioides agariphilus</name>
    <dbReference type="NCBI Taxonomy" id="433664"/>
    <lineage>
        <taxon>Bacteria</taxon>
        <taxon>Bacillati</taxon>
        <taxon>Actinomycetota</taxon>
        <taxon>Actinomycetes</taxon>
        <taxon>Propionibacteriales</taxon>
        <taxon>Nocardioidaceae</taxon>
        <taxon>Nocardioides</taxon>
    </lineage>
</organism>
<sequence length="448" mass="48118">MSKETGERVRALRTARGIAQADLAATLGVSKSYLSHIEAGRRPIPGPMLQRVASALEVEVEQLESGIPAGLYEDVELKLAFAELSLRNGDRATAAEEFAAILERAKDLPLQRFLDEATWGLARADEANGQLESAIVRYEELLGRHALSGAVSKAVLSMRLLMAYSECGDLGRAVDIGERAIEEATQSDPAEEVTTIVELISSVAGCYLERGDLMRAQMLIDRAIALAAEDGTPRSRAAAAWNAAIIAERRHDAVGARRHADRALALYSEIDGTRSVAMLRVVSAMLRLHQDEPDHVGALAEVEVALEELREVGSRLDLAYARSQQARALLRGGDPVGAGEVARRALQDLSTGDRLLTGHMMIVLGHVSMMLGDDEEALAYFEQAATAIEDVEGPGQAGTAWREVGEAYLELGRQQEGIAALRRASDLAGATYNPLRPSLAAATGRVAR</sequence>
<dbReference type="Gene3D" id="1.25.40.10">
    <property type="entry name" value="Tetratricopeptide repeat domain"/>
    <property type="match status" value="2"/>
</dbReference>
<evidence type="ECO:0000256" key="1">
    <source>
        <dbReference type="ARBA" id="ARBA00023125"/>
    </source>
</evidence>
<dbReference type="SUPFAM" id="SSF48452">
    <property type="entry name" value="TPR-like"/>
    <property type="match status" value="3"/>
</dbReference>
<accession>A0A930VIY2</accession>
<keyword evidence="1" id="KW-0238">DNA-binding</keyword>
<dbReference type="Pfam" id="PF13424">
    <property type="entry name" value="TPR_12"/>
    <property type="match status" value="1"/>
</dbReference>
<dbReference type="InterPro" id="IPR050807">
    <property type="entry name" value="TransReg_Diox_bact_type"/>
</dbReference>
<dbReference type="CDD" id="cd00093">
    <property type="entry name" value="HTH_XRE"/>
    <property type="match status" value="1"/>
</dbReference>
<evidence type="ECO:0000259" key="2">
    <source>
        <dbReference type="PROSITE" id="PS50943"/>
    </source>
</evidence>
<dbReference type="InterPro" id="IPR011990">
    <property type="entry name" value="TPR-like_helical_dom_sf"/>
</dbReference>
<dbReference type="PANTHER" id="PTHR46797">
    <property type="entry name" value="HTH-TYPE TRANSCRIPTIONAL REGULATOR"/>
    <property type="match status" value="1"/>
</dbReference>
<evidence type="ECO:0000313" key="3">
    <source>
        <dbReference type="EMBL" id="MBF4767492.1"/>
    </source>
</evidence>
<dbReference type="Pfam" id="PF01381">
    <property type="entry name" value="HTH_3"/>
    <property type="match status" value="1"/>
</dbReference>
<dbReference type="SUPFAM" id="SSF47413">
    <property type="entry name" value="lambda repressor-like DNA-binding domains"/>
    <property type="match status" value="1"/>
</dbReference>
<dbReference type="Gene3D" id="1.10.260.40">
    <property type="entry name" value="lambda repressor-like DNA-binding domains"/>
    <property type="match status" value="1"/>
</dbReference>
<dbReference type="EMBL" id="JADKPO010000007">
    <property type="protein sequence ID" value="MBF4767492.1"/>
    <property type="molecule type" value="Genomic_DNA"/>
</dbReference>
<dbReference type="RefSeq" id="WP_194695643.1">
    <property type="nucleotide sequence ID" value="NZ_JADKPO010000007.1"/>
</dbReference>
<name>A0A930VIY2_9ACTN</name>
<proteinExistence type="predicted"/>
<dbReference type="AlphaFoldDB" id="A0A930VIY2"/>